<gene>
    <name evidence="4" type="ORF">C493_22166</name>
</gene>
<dbReference type="OrthoDB" id="186758at2157"/>
<dbReference type="InterPro" id="IPR013767">
    <property type="entry name" value="PAS_fold"/>
</dbReference>
<keyword evidence="1" id="KW-0805">Transcription regulation</keyword>
<evidence type="ECO:0000313" key="4">
    <source>
        <dbReference type="EMBL" id="ELY48585.1"/>
    </source>
</evidence>
<dbReference type="RefSeq" id="WP_007261677.1">
    <property type="nucleotide sequence ID" value="NZ_AOHZ01000111.1"/>
</dbReference>
<dbReference type="SUPFAM" id="SSF55785">
    <property type="entry name" value="PYP-like sensor domain (PAS domain)"/>
    <property type="match status" value="3"/>
</dbReference>
<reference evidence="4 5" key="1">
    <citation type="journal article" date="2014" name="PLoS Genet.">
        <title>Phylogenetically driven sequencing of extremely halophilic archaea reveals strategies for static and dynamic osmo-response.</title>
        <authorList>
            <person name="Becker E.A."/>
            <person name="Seitzer P.M."/>
            <person name="Tritt A."/>
            <person name="Larsen D."/>
            <person name="Krusor M."/>
            <person name="Yao A.I."/>
            <person name="Wu D."/>
            <person name="Madern D."/>
            <person name="Eisen J.A."/>
            <person name="Darling A.E."/>
            <person name="Facciotti M.T."/>
        </authorList>
    </citation>
    <scope>NUCLEOTIDE SEQUENCE [LARGE SCALE GENOMIC DNA]</scope>
    <source>
        <strain evidence="4 5">JCM 12255</strain>
    </source>
</reference>
<dbReference type="Pfam" id="PF13185">
    <property type="entry name" value="GAF_2"/>
    <property type="match status" value="1"/>
</dbReference>
<dbReference type="eggNOG" id="arCOG02276">
    <property type="taxonomic scope" value="Archaea"/>
</dbReference>
<dbReference type="Pfam" id="PF15915">
    <property type="entry name" value="BAT"/>
    <property type="match status" value="1"/>
</dbReference>
<evidence type="ECO:0000313" key="5">
    <source>
        <dbReference type="Proteomes" id="UP000011602"/>
    </source>
</evidence>
<accession>L9WGG9</accession>
<dbReference type="SMART" id="SM00091">
    <property type="entry name" value="PAS"/>
    <property type="match status" value="3"/>
</dbReference>
<dbReference type="InterPro" id="IPR029016">
    <property type="entry name" value="GAF-like_dom_sf"/>
</dbReference>
<dbReference type="Gene3D" id="3.40.50.2300">
    <property type="match status" value="1"/>
</dbReference>
<dbReference type="Gene3D" id="3.30.450.20">
    <property type="entry name" value="PAS domain"/>
    <property type="match status" value="3"/>
</dbReference>
<dbReference type="EMBL" id="AOHZ01000111">
    <property type="protein sequence ID" value="ELY48585.1"/>
    <property type="molecule type" value="Genomic_DNA"/>
</dbReference>
<organism evidence="4 5">
    <name type="scientific">Natronolimnohabitans innermongolicus JCM 12255</name>
    <dbReference type="NCBI Taxonomy" id="1227499"/>
    <lineage>
        <taxon>Archaea</taxon>
        <taxon>Methanobacteriati</taxon>
        <taxon>Methanobacteriota</taxon>
        <taxon>Stenosarchaea group</taxon>
        <taxon>Halobacteria</taxon>
        <taxon>Halobacteriales</taxon>
        <taxon>Natrialbaceae</taxon>
        <taxon>Natronolimnohabitans</taxon>
    </lineage>
</organism>
<dbReference type="SUPFAM" id="SSF55781">
    <property type="entry name" value="GAF domain-like"/>
    <property type="match status" value="1"/>
</dbReference>
<dbReference type="InterPro" id="IPR031803">
    <property type="entry name" value="BAT_GAF/HTH-assoc"/>
</dbReference>
<dbReference type="CDD" id="cd00130">
    <property type="entry name" value="PAS"/>
    <property type="match status" value="1"/>
</dbReference>
<name>L9WGG9_9EURY</name>
<dbReference type="InterPro" id="IPR007050">
    <property type="entry name" value="HTH_bacterioopsin"/>
</dbReference>
<dbReference type="InterPro" id="IPR003018">
    <property type="entry name" value="GAF"/>
</dbReference>
<dbReference type="eggNOG" id="arCOG02389">
    <property type="taxonomic scope" value="Archaea"/>
</dbReference>
<evidence type="ECO:0000256" key="2">
    <source>
        <dbReference type="ARBA" id="ARBA00023163"/>
    </source>
</evidence>
<evidence type="ECO:0000259" key="3">
    <source>
        <dbReference type="PROSITE" id="PS50112"/>
    </source>
</evidence>
<dbReference type="PANTHER" id="PTHR34236:SF1">
    <property type="entry name" value="DIMETHYL SULFOXIDE REDUCTASE TRANSCRIPTIONAL ACTIVATOR"/>
    <property type="match status" value="1"/>
</dbReference>
<proteinExistence type="predicted"/>
<keyword evidence="2" id="KW-0804">Transcription</keyword>
<evidence type="ECO:0000256" key="1">
    <source>
        <dbReference type="ARBA" id="ARBA00023015"/>
    </source>
</evidence>
<dbReference type="Gene3D" id="3.30.450.40">
    <property type="match status" value="1"/>
</dbReference>
<dbReference type="Pfam" id="PF00989">
    <property type="entry name" value="PAS"/>
    <property type="match status" value="1"/>
</dbReference>
<protein>
    <submittedName>
        <fullName evidence="4">Putative PAS/PAC sensor protein</fullName>
    </submittedName>
</protein>
<comment type="caution">
    <text evidence="4">The sequence shown here is derived from an EMBL/GenBank/DDBJ whole genome shotgun (WGS) entry which is preliminary data.</text>
</comment>
<dbReference type="GO" id="GO:0006355">
    <property type="term" value="P:regulation of DNA-templated transcription"/>
    <property type="evidence" value="ECO:0007669"/>
    <property type="project" value="InterPro"/>
</dbReference>
<dbReference type="Pfam" id="PF04967">
    <property type="entry name" value="HTH_10"/>
    <property type="match status" value="1"/>
</dbReference>
<dbReference type="InterPro" id="IPR000014">
    <property type="entry name" value="PAS"/>
</dbReference>
<sequence>MSERTTAAARDVLRVLVVGDGRPADDAMDALSSQLESVSLLRERSLSSALERLSQLDVHCVVCTLEFGDRDREDEYARLERVRETNSAVPVVAAIGSDEGGSTARERITTALESGATDVVSAADPPELVATRVRNAAERFRRDRATSDRERSILEGSDALVWVVAEDGTLEYASGATETRLGYTPDELEGTPLVRLVHPDDRERLGETIERVSSAPFGATERTTARVGRPDGRWQASELAWTNRLADPVVDGIVVTISAVGSASADDAPPDSAGASTARAAVDRLETPLFALGPEWELRYANAAASQLFGADPEPGTVVWSLLDDAVRGQFAERFREAKTTDRVVAFETDVPSLESRLAVSVHPDDDGVTVVARTVADSEPPVDRERFDLLESAVDAFADGVAVLEDETVRFANPAFYDLTDVDPIVGRNVTAVFDDDLADEIRERAASPVVRWMEPVSGTPAGSDRAVDVYVTPLSDGRTLCVVRDAGRSSTVALSTVSDSIATIRGADSPPAVRRAAIDATLAATGADLAAWCLLEDAALRPVTVESAASSAPVELPVIDRSDEAPFAELEALEALDLMFDSNSNSDADADAARSSGAVGDGVAVDRSALDGLLSRLGIRAERALVVPVGDHGLVIATSADPTAFGRRERLPVDAVAGAAATALEGLERGASLRRCRRDLERLESTVDRCDRVRTVERELLASESRDAVDQRLCDALVSLPFSAAGDAIELAWIGDVTTGSERITPDTWAGQNGTYLESISVPIDDAADADHPAARAATTLEPVVVDDLERDDGQPGSAWQRRASERGFRSVMCLPLAVDGFCYGTVTLYADRSSAFDEAVRDSCIHLVTVASYAIAAIARKRALLSDSVTELEFSLRATDDPLVAVARELGRRLDVEAVVPRSSSGATVFCTVADVDSSTLRSIVETTSALESVRVVGERGDAPVLELVVGEETIGSRLATHGGVLRSVSPADGRSRLVVDLSSTVDVRSFVRALERYRPDTTLLARRERDRSIQPTRAFDAELRRQLSERQLRTLESAYYGGFFDWPRESTGEEVADSLGVSQPTFSRHLRLAQRKVYALLFDERNGSGR</sequence>
<dbReference type="STRING" id="1227499.C493_22166"/>
<dbReference type="NCBIfam" id="TIGR00229">
    <property type="entry name" value="sensory_box"/>
    <property type="match status" value="1"/>
</dbReference>
<dbReference type="PANTHER" id="PTHR34236">
    <property type="entry name" value="DIMETHYL SULFOXIDE REDUCTASE TRANSCRIPTIONAL ACTIVATOR"/>
    <property type="match status" value="1"/>
</dbReference>
<dbReference type="InterPro" id="IPR035965">
    <property type="entry name" value="PAS-like_dom_sf"/>
</dbReference>
<dbReference type="Proteomes" id="UP000011602">
    <property type="component" value="Unassembled WGS sequence"/>
</dbReference>
<keyword evidence="5" id="KW-1185">Reference proteome</keyword>
<dbReference type="eggNOG" id="arCOG06712">
    <property type="taxonomic scope" value="Archaea"/>
</dbReference>
<dbReference type="PROSITE" id="PS50112">
    <property type="entry name" value="PAS"/>
    <property type="match status" value="1"/>
</dbReference>
<dbReference type="AlphaFoldDB" id="L9WGG9"/>
<dbReference type="PATRIC" id="fig|1227499.3.peg.4555"/>
<feature type="domain" description="PAS" evidence="3">
    <location>
        <begin position="146"/>
        <end position="216"/>
    </location>
</feature>
<dbReference type="Pfam" id="PF13188">
    <property type="entry name" value="PAS_8"/>
    <property type="match status" value="1"/>
</dbReference>